<name>A0A2G8RY34_9APHY</name>
<protein>
    <submittedName>
        <fullName evidence="1">Uncharacterized protein</fullName>
    </submittedName>
</protein>
<dbReference type="Proteomes" id="UP000230002">
    <property type="component" value="Unassembled WGS sequence"/>
</dbReference>
<dbReference type="AlphaFoldDB" id="A0A2G8RY34"/>
<keyword evidence="2" id="KW-1185">Reference proteome</keyword>
<organism evidence="1 2">
    <name type="scientific">Ganoderma sinense ZZ0214-1</name>
    <dbReference type="NCBI Taxonomy" id="1077348"/>
    <lineage>
        <taxon>Eukaryota</taxon>
        <taxon>Fungi</taxon>
        <taxon>Dikarya</taxon>
        <taxon>Basidiomycota</taxon>
        <taxon>Agaricomycotina</taxon>
        <taxon>Agaricomycetes</taxon>
        <taxon>Polyporales</taxon>
        <taxon>Polyporaceae</taxon>
        <taxon>Ganoderma</taxon>
    </lineage>
</organism>
<sequence>MSCLTRLPARDGMDSGSGSPTLQVIAEMVMAVLRDIDGQYVVSARLVIMKASEAASRNLSTAS</sequence>
<accession>A0A2G8RY34</accession>
<evidence type="ECO:0000313" key="1">
    <source>
        <dbReference type="EMBL" id="PIL26426.1"/>
    </source>
</evidence>
<gene>
    <name evidence="1" type="ORF">GSI_12183</name>
</gene>
<comment type="caution">
    <text evidence="1">The sequence shown here is derived from an EMBL/GenBank/DDBJ whole genome shotgun (WGS) entry which is preliminary data.</text>
</comment>
<evidence type="ECO:0000313" key="2">
    <source>
        <dbReference type="Proteomes" id="UP000230002"/>
    </source>
</evidence>
<proteinExistence type="predicted"/>
<dbReference type="EMBL" id="AYKW01000045">
    <property type="protein sequence ID" value="PIL26426.1"/>
    <property type="molecule type" value="Genomic_DNA"/>
</dbReference>
<reference evidence="1 2" key="1">
    <citation type="journal article" date="2015" name="Sci. Rep.">
        <title>Chromosome-level genome map provides insights into diverse defense mechanisms in the medicinal fungus Ganoderma sinense.</title>
        <authorList>
            <person name="Zhu Y."/>
            <person name="Xu J."/>
            <person name="Sun C."/>
            <person name="Zhou S."/>
            <person name="Xu H."/>
            <person name="Nelson D.R."/>
            <person name="Qian J."/>
            <person name="Song J."/>
            <person name="Luo H."/>
            <person name="Xiang L."/>
            <person name="Li Y."/>
            <person name="Xu Z."/>
            <person name="Ji A."/>
            <person name="Wang L."/>
            <person name="Lu S."/>
            <person name="Hayward A."/>
            <person name="Sun W."/>
            <person name="Li X."/>
            <person name="Schwartz D.C."/>
            <person name="Wang Y."/>
            <person name="Chen S."/>
        </authorList>
    </citation>
    <scope>NUCLEOTIDE SEQUENCE [LARGE SCALE GENOMIC DNA]</scope>
    <source>
        <strain evidence="1 2">ZZ0214-1</strain>
    </source>
</reference>